<keyword evidence="1" id="KW-0812">Transmembrane</keyword>
<keyword evidence="1" id="KW-1133">Transmembrane helix</keyword>
<keyword evidence="3" id="KW-1185">Reference proteome</keyword>
<feature type="transmembrane region" description="Helical" evidence="1">
    <location>
        <begin position="28"/>
        <end position="47"/>
    </location>
</feature>
<proteinExistence type="predicted"/>
<gene>
    <name evidence="2" type="ORF">GON03_21055</name>
</gene>
<organism evidence="2 3">
    <name type="scientific">Nocardioides agri</name>
    <dbReference type="NCBI Taxonomy" id="2682843"/>
    <lineage>
        <taxon>Bacteria</taxon>
        <taxon>Bacillati</taxon>
        <taxon>Actinomycetota</taxon>
        <taxon>Actinomycetes</taxon>
        <taxon>Propionibacteriales</taxon>
        <taxon>Nocardioidaceae</taxon>
        <taxon>Nocardioides</taxon>
    </lineage>
</organism>
<dbReference type="EMBL" id="WSEK01000005">
    <property type="protein sequence ID" value="MVQ51676.1"/>
    <property type="molecule type" value="Genomic_DNA"/>
</dbReference>
<evidence type="ECO:0000313" key="3">
    <source>
        <dbReference type="Proteomes" id="UP000473525"/>
    </source>
</evidence>
<dbReference type="AlphaFoldDB" id="A0A6L6XZ41"/>
<name>A0A6L6XZ41_9ACTN</name>
<protein>
    <submittedName>
        <fullName evidence="2">Uncharacterized protein</fullName>
    </submittedName>
</protein>
<evidence type="ECO:0000313" key="2">
    <source>
        <dbReference type="EMBL" id="MVQ51676.1"/>
    </source>
</evidence>
<comment type="caution">
    <text evidence="2">The sequence shown here is derived from an EMBL/GenBank/DDBJ whole genome shotgun (WGS) entry which is preliminary data.</text>
</comment>
<dbReference type="Proteomes" id="UP000473525">
    <property type="component" value="Unassembled WGS sequence"/>
</dbReference>
<sequence length="59" mass="5726">MVILEVVGVLVGVAAVVAGGYDDSPGLQGLGLLLALGGLVLLVRAALRARGAGARGSSR</sequence>
<reference evidence="2 3" key="1">
    <citation type="submission" date="2019-12" db="EMBL/GenBank/DDBJ databases">
        <authorList>
            <person name="Huq M.A."/>
        </authorList>
    </citation>
    <scope>NUCLEOTIDE SEQUENCE [LARGE SCALE GENOMIC DNA]</scope>
    <source>
        <strain evidence="2 3">MAH-18</strain>
    </source>
</reference>
<keyword evidence="1" id="KW-0472">Membrane</keyword>
<evidence type="ECO:0000256" key="1">
    <source>
        <dbReference type="SAM" id="Phobius"/>
    </source>
</evidence>
<accession>A0A6L6XZ41</accession>